<dbReference type="InterPro" id="IPR003864">
    <property type="entry name" value="CSC1/OSCA1-like_7TM"/>
</dbReference>
<sequence length="398" mass="45923">IYKDHQKRCQCSANPPSSSYSRQLNPYNWNVDFAPPPEDIFWENLSVSKSTWYSRAITTNLALFILFFFLTTPTIVLSYLDVLYTPAVKKFVREIYASLTRSSRNHSKMLRTFIFLLFMVVILPLLQLTSVKALLEWSIRKGETYRWQCVFLSGNGAFFVNYVITASFIGTALDLIRFPELFMYAFYICFSRSRAEQAGLRKAIISDYIQCAMPLIAPFGLLYMCLKHYIDRYNIYYVYGPSKISRNIHATAINFVVISIILMQMCIFFFLYLRNGWMQMSIVSLAICLVTVMIFIGQVSFQWFLILSPISYKAFSRRDSTQFVEISRTSLNIQQPYLPLVLKRSDSKGDIFTTSIQDRSYGTNEDSVQSTPDGGSINIPGSDVDNFITGGNEHYQRF</sequence>
<dbReference type="EMBL" id="BPLR01005357">
    <property type="protein sequence ID" value="GIY01699.1"/>
    <property type="molecule type" value="Genomic_DNA"/>
</dbReference>
<evidence type="ECO:0000256" key="1">
    <source>
        <dbReference type="SAM" id="Phobius"/>
    </source>
</evidence>
<accession>A0AAV4PXA0</accession>
<keyword evidence="1" id="KW-0472">Membrane</keyword>
<organism evidence="3 4">
    <name type="scientific">Caerostris extrusa</name>
    <name type="common">Bark spider</name>
    <name type="synonym">Caerostris bankana</name>
    <dbReference type="NCBI Taxonomy" id="172846"/>
    <lineage>
        <taxon>Eukaryota</taxon>
        <taxon>Metazoa</taxon>
        <taxon>Ecdysozoa</taxon>
        <taxon>Arthropoda</taxon>
        <taxon>Chelicerata</taxon>
        <taxon>Arachnida</taxon>
        <taxon>Araneae</taxon>
        <taxon>Araneomorphae</taxon>
        <taxon>Entelegynae</taxon>
        <taxon>Araneoidea</taxon>
        <taxon>Araneidae</taxon>
        <taxon>Caerostris</taxon>
    </lineage>
</organism>
<dbReference type="Proteomes" id="UP001054945">
    <property type="component" value="Unassembled WGS sequence"/>
</dbReference>
<feature type="transmembrane region" description="Helical" evidence="1">
    <location>
        <begin position="250"/>
        <end position="273"/>
    </location>
</feature>
<proteinExistence type="predicted"/>
<reference evidence="3 4" key="1">
    <citation type="submission" date="2021-06" db="EMBL/GenBank/DDBJ databases">
        <title>Caerostris extrusa draft genome.</title>
        <authorList>
            <person name="Kono N."/>
            <person name="Arakawa K."/>
        </authorList>
    </citation>
    <scope>NUCLEOTIDE SEQUENCE [LARGE SCALE GENOMIC DNA]</scope>
</reference>
<dbReference type="GO" id="GO:0005227">
    <property type="term" value="F:calcium-activated cation channel activity"/>
    <property type="evidence" value="ECO:0007669"/>
    <property type="project" value="InterPro"/>
</dbReference>
<feature type="non-terminal residue" evidence="3">
    <location>
        <position position="1"/>
    </location>
</feature>
<dbReference type="PANTHER" id="PTHR13018:SF5">
    <property type="entry name" value="RE44586P"/>
    <property type="match status" value="1"/>
</dbReference>
<dbReference type="AlphaFoldDB" id="A0AAV4PXA0"/>
<dbReference type="GO" id="GO:0005886">
    <property type="term" value="C:plasma membrane"/>
    <property type="evidence" value="ECO:0007669"/>
    <property type="project" value="TreeGrafter"/>
</dbReference>
<feature type="transmembrane region" description="Helical" evidence="1">
    <location>
        <begin position="113"/>
        <end position="135"/>
    </location>
</feature>
<feature type="transmembrane region" description="Helical" evidence="1">
    <location>
        <begin position="61"/>
        <end position="80"/>
    </location>
</feature>
<keyword evidence="4" id="KW-1185">Reference proteome</keyword>
<dbReference type="PANTHER" id="PTHR13018">
    <property type="entry name" value="PROBABLE MEMBRANE PROTEIN DUF221-RELATED"/>
    <property type="match status" value="1"/>
</dbReference>
<comment type="caution">
    <text evidence="3">The sequence shown here is derived from an EMBL/GenBank/DDBJ whole genome shotgun (WGS) entry which is preliminary data.</text>
</comment>
<feature type="domain" description="CSC1/OSCA1-like 7TM region" evidence="2">
    <location>
        <begin position="73"/>
        <end position="198"/>
    </location>
</feature>
<gene>
    <name evidence="3" type="primary">TMEM63B</name>
    <name evidence="3" type="ORF">CEXT_532161</name>
</gene>
<protein>
    <submittedName>
        <fullName evidence="3">CSC1-like protein 2</fullName>
    </submittedName>
</protein>
<keyword evidence="1" id="KW-1133">Transmembrane helix</keyword>
<feature type="transmembrane region" description="Helical" evidence="1">
    <location>
        <begin position="147"/>
        <end position="169"/>
    </location>
</feature>
<dbReference type="InterPro" id="IPR045122">
    <property type="entry name" value="Csc1-like"/>
</dbReference>
<evidence type="ECO:0000313" key="4">
    <source>
        <dbReference type="Proteomes" id="UP001054945"/>
    </source>
</evidence>
<feature type="transmembrane region" description="Helical" evidence="1">
    <location>
        <begin position="285"/>
        <end position="306"/>
    </location>
</feature>
<keyword evidence="1" id="KW-0812">Transmembrane</keyword>
<name>A0AAV4PXA0_CAEEX</name>
<dbReference type="Pfam" id="PF02714">
    <property type="entry name" value="RSN1_7TM"/>
    <property type="match status" value="2"/>
</dbReference>
<evidence type="ECO:0000313" key="3">
    <source>
        <dbReference type="EMBL" id="GIY01699.1"/>
    </source>
</evidence>
<feature type="transmembrane region" description="Helical" evidence="1">
    <location>
        <begin position="211"/>
        <end position="230"/>
    </location>
</feature>
<feature type="domain" description="CSC1/OSCA1-like 7TM region" evidence="2">
    <location>
        <begin position="211"/>
        <end position="268"/>
    </location>
</feature>
<evidence type="ECO:0000259" key="2">
    <source>
        <dbReference type="Pfam" id="PF02714"/>
    </source>
</evidence>